<organism evidence="2">
    <name type="scientific">Anaerococcus vaginalis</name>
    <dbReference type="NCBI Taxonomy" id="33037"/>
    <lineage>
        <taxon>Bacteria</taxon>
        <taxon>Bacillati</taxon>
        <taxon>Bacillota</taxon>
        <taxon>Tissierellia</taxon>
        <taxon>Tissierellales</taxon>
        <taxon>Peptoniphilaceae</taxon>
        <taxon>Anaerococcus</taxon>
    </lineage>
</organism>
<keyword evidence="2" id="KW-0808">Transferase</keyword>
<proteinExistence type="predicted"/>
<gene>
    <name evidence="2" type="ORF">AVLFYP127_00909</name>
</gene>
<name>A0A6N2U5S3_9FIRM</name>
<dbReference type="InterPro" id="IPR016181">
    <property type="entry name" value="Acyl_CoA_acyltransferase"/>
</dbReference>
<feature type="domain" description="N-acetyltransferase" evidence="1">
    <location>
        <begin position="2"/>
        <end position="155"/>
    </location>
</feature>
<accession>A0A6N2U5S3</accession>
<dbReference type="InterPro" id="IPR000182">
    <property type="entry name" value="GNAT_dom"/>
</dbReference>
<dbReference type="RefSeq" id="WP_156329322.1">
    <property type="nucleotide sequence ID" value="NZ_CACRSW010000029.1"/>
</dbReference>
<reference evidence="2" key="1">
    <citation type="submission" date="2019-11" db="EMBL/GenBank/DDBJ databases">
        <authorList>
            <person name="Feng L."/>
        </authorList>
    </citation>
    <scope>NUCLEOTIDE SEQUENCE</scope>
    <source>
        <strain evidence="2">AvaginalisLFYP127</strain>
    </source>
</reference>
<dbReference type="AlphaFoldDB" id="A0A6N2U5S3"/>
<evidence type="ECO:0000259" key="1">
    <source>
        <dbReference type="PROSITE" id="PS51186"/>
    </source>
</evidence>
<dbReference type="Pfam" id="PF13302">
    <property type="entry name" value="Acetyltransf_3"/>
    <property type="match status" value="1"/>
</dbReference>
<protein>
    <submittedName>
        <fullName evidence="2">Acetyltransferase (GNAT) family protein</fullName>
    </submittedName>
</protein>
<evidence type="ECO:0000313" key="2">
    <source>
        <dbReference type="EMBL" id="VYT11973.1"/>
    </source>
</evidence>
<dbReference type="Gene3D" id="3.40.630.30">
    <property type="match status" value="1"/>
</dbReference>
<dbReference type="CDD" id="cd04301">
    <property type="entry name" value="NAT_SF"/>
    <property type="match status" value="1"/>
</dbReference>
<dbReference type="EMBL" id="CACRSW010000029">
    <property type="protein sequence ID" value="VYT11973.1"/>
    <property type="molecule type" value="Genomic_DNA"/>
</dbReference>
<sequence length="155" mass="18400">MVKIYIPKYEDLWFREKLLSDPDTMSYNNAWGGTIDFPESKWQIWYHYWVENSEGKRLYRYLIDENNNFVGEIAYHLDEIENKYLANVIIYSKYRGNGYGRDGLKLLCCLAKNNGLRSLYDSIALDNSAIKIFLDCGFTEDYRTKDIVMLKKDLE</sequence>
<dbReference type="SUPFAM" id="SSF55729">
    <property type="entry name" value="Acyl-CoA N-acyltransferases (Nat)"/>
    <property type="match status" value="1"/>
</dbReference>
<dbReference type="GO" id="GO:0016747">
    <property type="term" value="F:acyltransferase activity, transferring groups other than amino-acyl groups"/>
    <property type="evidence" value="ECO:0007669"/>
    <property type="project" value="InterPro"/>
</dbReference>
<dbReference type="PROSITE" id="PS51186">
    <property type="entry name" value="GNAT"/>
    <property type="match status" value="1"/>
</dbReference>